<dbReference type="RefSeq" id="WP_067145756.1">
    <property type="nucleotide sequence ID" value="NZ_CP014265.1"/>
</dbReference>
<dbReference type="GeneID" id="28488671"/>
<dbReference type="Proteomes" id="UP000066376">
    <property type="component" value="Chromosome"/>
</dbReference>
<evidence type="ECO:0000313" key="3">
    <source>
        <dbReference type="Proteomes" id="UP000066376"/>
    </source>
</evidence>
<dbReference type="EMBL" id="CP014265">
    <property type="protein sequence ID" value="AMK14934.1"/>
    <property type="molecule type" value="Genomic_DNA"/>
</dbReference>
<protein>
    <submittedName>
        <fullName evidence="2">Uncharacterized protein</fullName>
    </submittedName>
</protein>
<dbReference type="PATRIC" id="fig|294671.3.peg.377"/>
<sequence>MIIKAGKINKSRGNIVLTIGKEDVNKNNLEDGDFIILTPQEYEQLKTSSEIEVSTLEVVPDDEAVVKLEYDLKEAKSKEKILFSKVEELENINLELTTKLSQLEKANYINGNVLSDSESGSLIDEIKKLNGDIDDLNQEIKKLNKDLNESNEERIELLQDMNVLKTKMSFDAGELSRLHEREDKHKEILEIILRTNKNILDEIVNKTLTATINEINKELSETGIIRRIRGLTIVKEPEIHKSNISRNAYNQLEELVPEDYFLEGGE</sequence>
<dbReference type="AlphaFoldDB" id="A0A126QYR1"/>
<evidence type="ECO:0000256" key="1">
    <source>
        <dbReference type="SAM" id="Coils"/>
    </source>
</evidence>
<reference evidence="3" key="2">
    <citation type="submission" date="2016-02" db="EMBL/GenBank/DDBJ databases">
        <title>The draft genome sequence of the rumen methanogen Methanobrevibacter olleyae YLM1.</title>
        <authorList>
            <consortium name="New Zealand Agricultural Greenhouse Gas Research Centre/Pastoral Greenhouse Gas Research Consortium"/>
            <person name="Kelly W.J."/>
            <person name="Li D."/>
            <person name="Lambie S.C."/>
            <person name="Attwood G.T."/>
            <person name="Altermann E."/>
            <person name="Leahy S.C."/>
        </authorList>
    </citation>
    <scope>NUCLEOTIDE SEQUENCE [LARGE SCALE GENOMIC DNA]</scope>
    <source>
        <strain evidence="3">YLM1</strain>
    </source>
</reference>
<feature type="coiled-coil region" evidence="1">
    <location>
        <begin position="72"/>
        <end position="167"/>
    </location>
</feature>
<organism evidence="2 3">
    <name type="scientific">Methanobrevibacter olleyae</name>
    <dbReference type="NCBI Taxonomy" id="294671"/>
    <lineage>
        <taxon>Archaea</taxon>
        <taxon>Methanobacteriati</taxon>
        <taxon>Methanobacteriota</taxon>
        <taxon>Methanomada group</taxon>
        <taxon>Methanobacteria</taxon>
        <taxon>Methanobacteriales</taxon>
        <taxon>Methanobacteriaceae</taxon>
        <taxon>Methanobrevibacter</taxon>
    </lineage>
</organism>
<accession>A0A126QYR1</accession>
<keyword evidence="3" id="KW-1185">Reference proteome</keyword>
<name>A0A126QYR1_METOL</name>
<evidence type="ECO:0000313" key="2">
    <source>
        <dbReference type="EMBL" id="AMK14934.1"/>
    </source>
</evidence>
<proteinExistence type="predicted"/>
<gene>
    <name evidence="2" type="ORF">YLM1_0374</name>
</gene>
<reference evidence="2 3" key="1">
    <citation type="journal article" date="2016" name="Genome Announc.">
        <title>Draft Genome Sequence of the Rumen Methanogen Methanobrevibacter olleyae YLM1.</title>
        <authorList>
            <person name="Kelly W.J."/>
            <person name="Li D."/>
            <person name="Lambie S.C."/>
            <person name="Cox F."/>
            <person name="Attwood G.T."/>
            <person name="Altermann E."/>
            <person name="Leahy S.C."/>
        </authorList>
    </citation>
    <scope>NUCLEOTIDE SEQUENCE [LARGE SCALE GENOMIC DNA]</scope>
    <source>
        <strain evidence="2 3">YLM1</strain>
    </source>
</reference>
<dbReference type="KEGG" id="mol:YLM1_0374"/>
<keyword evidence="1" id="KW-0175">Coiled coil</keyword>